<keyword evidence="7 11" id="KW-0811">Translocation</keyword>
<keyword evidence="6 11" id="KW-0653">Protein transport</keyword>
<dbReference type="InterPro" id="IPR035427">
    <property type="entry name" value="Tim10-like_dom_sf"/>
</dbReference>
<dbReference type="PANTHER" id="PTHR11038">
    <property type="entry name" value="MITOCHONDRIAL IMPORT INNER MEMBRANE TRANSLOCASE SUBUNIT TIM10"/>
    <property type="match status" value="1"/>
</dbReference>
<evidence type="ECO:0000256" key="2">
    <source>
        <dbReference type="ARBA" id="ARBA00022448"/>
    </source>
</evidence>
<evidence type="ECO:0000256" key="6">
    <source>
        <dbReference type="ARBA" id="ARBA00022927"/>
    </source>
</evidence>
<feature type="domain" description="Tim10-like" evidence="12">
    <location>
        <begin position="24"/>
        <end position="84"/>
    </location>
</feature>
<dbReference type="OrthoDB" id="274922at2759"/>
<organism evidence="13 14">
    <name type="scientific">Hanseniaspora guilliermondii</name>
    <dbReference type="NCBI Taxonomy" id="56406"/>
    <lineage>
        <taxon>Eukaryota</taxon>
        <taxon>Fungi</taxon>
        <taxon>Dikarya</taxon>
        <taxon>Ascomycota</taxon>
        <taxon>Saccharomycotina</taxon>
        <taxon>Saccharomycetes</taxon>
        <taxon>Saccharomycodales</taxon>
        <taxon>Saccharomycodaceae</taxon>
        <taxon>Hanseniaspora</taxon>
    </lineage>
</organism>
<keyword evidence="4 11" id="KW-0999">Mitochondrion inner membrane</keyword>
<dbReference type="AlphaFoldDB" id="A0A1L0FLG2"/>
<accession>A0A1L0FLG2</accession>
<dbReference type="PANTHER" id="PTHR11038:SF18">
    <property type="entry name" value="MITOCHONDRIAL IMPORT INNER MEMBRANE TRANSLOCASE SUBUNIT TIM12"/>
    <property type="match status" value="1"/>
</dbReference>
<dbReference type="InterPro" id="IPR004217">
    <property type="entry name" value="Tim10-like"/>
</dbReference>
<evidence type="ECO:0000256" key="4">
    <source>
        <dbReference type="ARBA" id="ARBA00022792"/>
    </source>
</evidence>
<dbReference type="GO" id="GO:0015031">
    <property type="term" value="P:protein transport"/>
    <property type="evidence" value="ECO:0007669"/>
    <property type="project" value="UniProtKB-KW"/>
</dbReference>
<evidence type="ECO:0000256" key="11">
    <source>
        <dbReference type="RuleBase" id="RU367043"/>
    </source>
</evidence>
<protein>
    <recommendedName>
        <fullName evidence="11">Mitochondrial import inner membrane translocase subunit</fullName>
    </recommendedName>
</protein>
<keyword evidence="5" id="KW-0862">Zinc</keyword>
<gene>
    <name evidence="13" type="ORF">HGUI_02598</name>
</gene>
<keyword evidence="9" id="KW-0472">Membrane</keyword>
<dbReference type="EMBL" id="FQNF01000049">
    <property type="protein sequence ID" value="SGZ40398.1"/>
    <property type="molecule type" value="Genomic_DNA"/>
</dbReference>
<dbReference type="Gene3D" id="1.10.287.810">
    <property type="entry name" value="Mitochondrial import inner membrane translocase subunit tim13 like domains"/>
    <property type="match status" value="1"/>
</dbReference>
<evidence type="ECO:0000313" key="14">
    <source>
        <dbReference type="Proteomes" id="UP000183365"/>
    </source>
</evidence>
<sequence>MSFFINNGQSLFSTETIDPVKIERASIQFDVLNVQFNSILDECYNKCINREQYNEGDLTKGENVCISRCVTKFMTVNKYIGAYMRDKYYYQFTPKNILKHYDDCIDKQRT</sequence>
<comment type="subunit">
    <text evidence="11">Heterohexamer.</text>
</comment>
<evidence type="ECO:0000256" key="9">
    <source>
        <dbReference type="ARBA" id="ARBA00023136"/>
    </source>
</evidence>
<name>A0A1L0FLG2_9ASCO</name>
<evidence type="ECO:0000256" key="1">
    <source>
        <dbReference type="ARBA" id="ARBA00006720"/>
    </source>
</evidence>
<evidence type="ECO:0000256" key="8">
    <source>
        <dbReference type="ARBA" id="ARBA00023128"/>
    </source>
</evidence>
<evidence type="ECO:0000256" key="3">
    <source>
        <dbReference type="ARBA" id="ARBA00022723"/>
    </source>
</evidence>
<keyword evidence="2 11" id="KW-0813">Transport</keyword>
<keyword evidence="3" id="KW-0479">Metal-binding</keyword>
<dbReference type="Proteomes" id="UP000183365">
    <property type="component" value="Unassembled WGS sequence"/>
</dbReference>
<comment type="subcellular location">
    <subcellularLocation>
        <location evidence="11">Mitochondrion inner membrane</location>
        <topology evidence="11">Peripheral membrane protein</topology>
        <orientation evidence="11">Intermembrane side</orientation>
    </subcellularLocation>
</comment>
<evidence type="ECO:0000259" key="12">
    <source>
        <dbReference type="Pfam" id="PF02953"/>
    </source>
</evidence>
<keyword evidence="14" id="KW-1185">Reference proteome</keyword>
<evidence type="ECO:0000313" key="13">
    <source>
        <dbReference type="EMBL" id="SGZ40398.1"/>
    </source>
</evidence>
<proteinExistence type="inferred from homology"/>
<dbReference type="GO" id="GO:0046872">
    <property type="term" value="F:metal ion binding"/>
    <property type="evidence" value="ECO:0007669"/>
    <property type="project" value="UniProtKB-KW"/>
</dbReference>
<keyword evidence="10 11" id="KW-1015">Disulfide bond</keyword>
<comment type="similarity">
    <text evidence="1 11">Belongs to the small Tim family.</text>
</comment>
<evidence type="ECO:0000256" key="7">
    <source>
        <dbReference type="ARBA" id="ARBA00023010"/>
    </source>
</evidence>
<dbReference type="VEuPathDB" id="FungiDB:HGUI_02598"/>
<dbReference type="SUPFAM" id="SSF144122">
    <property type="entry name" value="Tim10-like"/>
    <property type="match status" value="1"/>
</dbReference>
<keyword evidence="11" id="KW-0143">Chaperone</keyword>
<dbReference type="GO" id="GO:0045039">
    <property type="term" value="P:protein insertion into mitochondrial inner membrane"/>
    <property type="evidence" value="ECO:0007669"/>
    <property type="project" value="TreeGrafter"/>
</dbReference>
<evidence type="ECO:0000256" key="10">
    <source>
        <dbReference type="ARBA" id="ARBA00023157"/>
    </source>
</evidence>
<comment type="function">
    <text evidence="11">Mitochondrial intermembrane chaperone that participates in the import and insertion of some multi-pass transmembrane proteins into the mitochondrial inner membrane. Also required for the transfer of beta-barrel precursors from the TOM complex to the sorting and assembly machinery (SAM complex) of the outer membrane. Acts as a chaperone-like protein that protects the hydrophobic precursors from aggregation and guide them through the mitochondrial intermembrane space.</text>
</comment>
<evidence type="ECO:0000256" key="5">
    <source>
        <dbReference type="ARBA" id="ARBA00022833"/>
    </source>
</evidence>
<reference evidence="14" key="1">
    <citation type="submission" date="2016-11" db="EMBL/GenBank/DDBJ databases">
        <authorList>
            <person name="Guldener U."/>
        </authorList>
    </citation>
    <scope>NUCLEOTIDE SEQUENCE [LARGE SCALE GENOMIC DNA]</scope>
</reference>
<keyword evidence="8 11" id="KW-0496">Mitochondrion</keyword>
<dbReference type="Pfam" id="PF02953">
    <property type="entry name" value="zf-Tim10_DDP"/>
    <property type="match status" value="1"/>
</dbReference>
<dbReference type="GO" id="GO:0005743">
    <property type="term" value="C:mitochondrial inner membrane"/>
    <property type="evidence" value="ECO:0007669"/>
    <property type="project" value="UniProtKB-SubCell"/>
</dbReference>
<comment type="domain">
    <text evidence="11">The twin CX3C motif contains 4 conserved Cys residues that form 2 disulfide bonds in the mitochondrial intermembrane space.</text>
</comment>